<protein>
    <recommendedName>
        <fullName evidence="4">Cytochrome b561 domain-containing protein</fullName>
    </recommendedName>
</protein>
<organism evidence="2 3">
    <name type="scientific">Candidatus Doudnabacteria bacterium RIFCSPHIGHO2_01_FULL_49_9</name>
    <dbReference type="NCBI Taxonomy" id="1817827"/>
    <lineage>
        <taxon>Bacteria</taxon>
        <taxon>Candidatus Doudnaibacteriota</taxon>
    </lineage>
</organism>
<evidence type="ECO:0000313" key="3">
    <source>
        <dbReference type="Proteomes" id="UP000176339"/>
    </source>
</evidence>
<dbReference type="EMBL" id="MFEN01000058">
    <property type="protein sequence ID" value="OGE82938.1"/>
    <property type="molecule type" value="Genomic_DNA"/>
</dbReference>
<feature type="transmembrane region" description="Helical" evidence="1">
    <location>
        <begin position="23"/>
        <end position="41"/>
    </location>
</feature>
<feature type="transmembrane region" description="Helical" evidence="1">
    <location>
        <begin position="53"/>
        <end position="75"/>
    </location>
</feature>
<keyword evidence="1" id="KW-1133">Transmembrane helix</keyword>
<proteinExistence type="predicted"/>
<feature type="transmembrane region" description="Helical" evidence="1">
    <location>
        <begin position="145"/>
        <end position="166"/>
    </location>
</feature>
<feature type="transmembrane region" description="Helical" evidence="1">
    <location>
        <begin position="119"/>
        <end position="139"/>
    </location>
</feature>
<evidence type="ECO:0000313" key="2">
    <source>
        <dbReference type="EMBL" id="OGE82938.1"/>
    </source>
</evidence>
<keyword evidence="1" id="KW-0812">Transmembrane</keyword>
<feature type="transmembrane region" description="Helical" evidence="1">
    <location>
        <begin position="178"/>
        <end position="198"/>
    </location>
</feature>
<feature type="transmembrane region" description="Helical" evidence="1">
    <location>
        <begin position="95"/>
        <end position="112"/>
    </location>
</feature>
<evidence type="ECO:0008006" key="4">
    <source>
        <dbReference type="Google" id="ProtNLM"/>
    </source>
</evidence>
<dbReference type="AlphaFoldDB" id="A0A1F5NZ61"/>
<reference evidence="2 3" key="1">
    <citation type="journal article" date="2016" name="Nat. Commun.">
        <title>Thousands of microbial genomes shed light on interconnected biogeochemical processes in an aquifer system.</title>
        <authorList>
            <person name="Anantharaman K."/>
            <person name="Brown C.T."/>
            <person name="Hug L.A."/>
            <person name="Sharon I."/>
            <person name="Castelle C.J."/>
            <person name="Probst A.J."/>
            <person name="Thomas B.C."/>
            <person name="Singh A."/>
            <person name="Wilkins M.J."/>
            <person name="Karaoz U."/>
            <person name="Brodie E.L."/>
            <person name="Williams K.H."/>
            <person name="Hubbard S.S."/>
            <person name="Banfield J.F."/>
        </authorList>
    </citation>
    <scope>NUCLEOTIDE SEQUENCE [LARGE SCALE GENOMIC DNA]</scope>
</reference>
<evidence type="ECO:0000256" key="1">
    <source>
        <dbReference type="SAM" id="Phobius"/>
    </source>
</evidence>
<gene>
    <name evidence="2" type="ORF">A2846_02135</name>
</gene>
<dbReference type="Proteomes" id="UP000176339">
    <property type="component" value="Unassembled WGS sequence"/>
</dbReference>
<name>A0A1F5NZ61_9BACT</name>
<keyword evidence="1" id="KW-0472">Membrane</keyword>
<comment type="caution">
    <text evidence="2">The sequence shown here is derived from an EMBL/GenBank/DDBJ whole genome shotgun (WGS) entry which is preliminary data.</text>
</comment>
<sequence>MNDSLFLILQLHTPEELVYFSNIAHWIEGILFILVAIFVSLEVFGVVKGKGKYIWPSTLLAAGLFLPLFSFTHHFGEMALAWKASIYDPQQRQHLFMTVLIALAGFTEINYLRTKAMAWRFVMPAVLGTIGILFLTHPQHGTGEAVARAVSIHQYLGTMLILSGVFRLIEIMSIKNPLWLRLTWALFLLSAAILLIIYREPAGAYEVMQIN</sequence>
<accession>A0A1F5NZ61</accession>